<dbReference type="AlphaFoldDB" id="A0A0D7VZZ3"/>
<dbReference type="InterPro" id="IPR015882">
    <property type="entry name" value="HEX_bac_N"/>
</dbReference>
<keyword evidence="10" id="KW-1185">Reference proteome</keyword>
<comment type="caution">
    <text evidence="9">The sequence shown here is derived from an EMBL/GenBank/DDBJ whole genome shotgun (WGS) entry which is preliminary data.</text>
</comment>
<dbReference type="SUPFAM" id="SSF55545">
    <property type="entry name" value="beta-N-acetylhexosaminidase-like domain"/>
    <property type="match status" value="1"/>
</dbReference>
<feature type="domain" description="Glycoside hydrolase family 20 catalytic" evidence="7">
    <location>
        <begin position="163"/>
        <end position="512"/>
    </location>
</feature>
<sequence>MNRLKYIISCLLIALCFACKEDKVFTEADINIIPKPKALQLNKGSFEFNDNTVFVVSTEAQKTICNSFINQFKTATGISLSIVNEAPSNNFIALKTDDSLAAEAYTLNANNTNVNISASSDAGFIYGLETLLQLLPTEIESTEVVTNIEWIIPAVSITDEPRFKHRGLMLDLSRHFFEKSYIKQTIDRLVKHKMNVLHLHLVDDQGWRIEIKKHPKLTEVGAWRVNQEDAAWNARTTNSPDEKGTYGGFLTQADLREIVAYAEEKNIEVIPEIEMPAHVSSAIAAYPELSCFEKPIGVPSGGVWPITDIYCAGKDSTFEFLEDVLLEVMAIFPSEYIHIGGDEATKTNWEVCPHCQKRIKTEGLESVEELQSYFVKRMEKFINSKGKKLIGWDEILEGGLSPKATVMSWRGTKGGIEAAKQGHDVIMTPEAYCYFNFYQGPQNEEPTAFNAYLPLNKVYEFNPVPEEFTEDQAQHILGAQANLWAEFIASDDASEYMMFPRLAALSEVLWSPQDQRNWEDFSKRLFTQFKRYDYAGINYAKSAYLVTASAKADIENNSVKLALKNEFPNPDIRYVFNDDSIENNATKYTDTLTINETTIVKASLFKDNKPVGKTYVDTIKFHKASGSKISFAHPYHDNYQADGIQGLVNSIRGSKNFHDGQWQAWIGNPMEATITLDNITEIESVSVGLLENQGAGIYFPEMVEVLLSSDGKTFEKVGEVKSTLSKSTGALLKDLKITFNKSEVKFIKVIAKPHDAGFKGNNTFVFVDEIIVE</sequence>
<dbReference type="CDD" id="cd06563">
    <property type="entry name" value="GH20_chitobiase-like"/>
    <property type="match status" value="1"/>
</dbReference>
<dbReference type="GO" id="GO:0004563">
    <property type="term" value="F:beta-N-acetylhexosaminidase activity"/>
    <property type="evidence" value="ECO:0007669"/>
    <property type="project" value="UniProtKB-EC"/>
</dbReference>
<organism evidence="9 10">
    <name type="scientific">Neotamlana nanhaiensis</name>
    <dbReference type="NCBI Taxonomy" id="1382798"/>
    <lineage>
        <taxon>Bacteria</taxon>
        <taxon>Pseudomonadati</taxon>
        <taxon>Bacteroidota</taxon>
        <taxon>Flavobacteriia</taxon>
        <taxon>Flavobacteriales</taxon>
        <taxon>Flavobacteriaceae</taxon>
        <taxon>Neotamlana</taxon>
    </lineage>
</organism>
<dbReference type="Proteomes" id="UP000032361">
    <property type="component" value="Unassembled WGS sequence"/>
</dbReference>
<evidence type="ECO:0000256" key="5">
    <source>
        <dbReference type="ARBA" id="ARBA00023295"/>
    </source>
</evidence>
<dbReference type="PRINTS" id="PR00738">
    <property type="entry name" value="GLHYDRLASE20"/>
</dbReference>
<feature type="active site" description="Proton donor" evidence="6">
    <location>
        <position position="343"/>
    </location>
</feature>
<dbReference type="PANTHER" id="PTHR22600">
    <property type="entry name" value="BETA-HEXOSAMINIDASE"/>
    <property type="match status" value="1"/>
</dbReference>
<dbReference type="GO" id="GO:0016020">
    <property type="term" value="C:membrane"/>
    <property type="evidence" value="ECO:0007669"/>
    <property type="project" value="TreeGrafter"/>
</dbReference>
<dbReference type="EMBL" id="JTDV01000017">
    <property type="protein sequence ID" value="KJD31177.1"/>
    <property type="molecule type" value="Genomic_DNA"/>
</dbReference>
<proteinExistence type="inferred from homology"/>
<reference evidence="9 10" key="1">
    <citation type="journal article" date="2015" name="Antonie Van Leeuwenhoek">
        <title>Tamlana nanhaiensis sp. nov., isolated from surface seawater collected from the South China Sea.</title>
        <authorList>
            <person name="Liu X."/>
            <person name="Lai Q."/>
            <person name="Du Y."/>
            <person name="Li G."/>
            <person name="Sun F."/>
            <person name="Shao Z."/>
        </authorList>
    </citation>
    <scope>NUCLEOTIDE SEQUENCE [LARGE SCALE GENOMIC DNA]</scope>
    <source>
        <strain evidence="9 10">FHC16</strain>
    </source>
</reference>
<dbReference type="PATRIC" id="fig|1382798.3.peg.1801"/>
<dbReference type="Gene3D" id="2.60.120.260">
    <property type="entry name" value="Galactose-binding domain-like"/>
    <property type="match status" value="1"/>
</dbReference>
<dbReference type="Pfam" id="PF00728">
    <property type="entry name" value="Glyco_hydro_20"/>
    <property type="match status" value="1"/>
</dbReference>
<dbReference type="Gene3D" id="3.20.20.80">
    <property type="entry name" value="Glycosidases"/>
    <property type="match status" value="1"/>
</dbReference>
<keyword evidence="4" id="KW-0378">Hydrolase</keyword>
<dbReference type="STRING" id="1382798.PK35_16170"/>
<dbReference type="SUPFAM" id="SSF51445">
    <property type="entry name" value="(Trans)glycosidases"/>
    <property type="match status" value="1"/>
</dbReference>
<evidence type="ECO:0000313" key="9">
    <source>
        <dbReference type="EMBL" id="KJD31177.1"/>
    </source>
</evidence>
<evidence type="ECO:0000256" key="2">
    <source>
        <dbReference type="ARBA" id="ARBA00006285"/>
    </source>
</evidence>
<evidence type="ECO:0000313" key="10">
    <source>
        <dbReference type="Proteomes" id="UP000032361"/>
    </source>
</evidence>
<dbReference type="GO" id="GO:0030203">
    <property type="term" value="P:glycosaminoglycan metabolic process"/>
    <property type="evidence" value="ECO:0007669"/>
    <property type="project" value="TreeGrafter"/>
</dbReference>
<keyword evidence="5" id="KW-0326">Glycosidase</keyword>
<dbReference type="InterPro" id="IPR025705">
    <property type="entry name" value="Beta_hexosaminidase_sua/sub"/>
</dbReference>
<dbReference type="PANTHER" id="PTHR22600:SF57">
    <property type="entry name" value="BETA-N-ACETYLHEXOSAMINIDASE"/>
    <property type="match status" value="1"/>
</dbReference>
<dbReference type="Pfam" id="PF02838">
    <property type="entry name" value="Glyco_hydro_20b"/>
    <property type="match status" value="1"/>
</dbReference>
<evidence type="ECO:0000256" key="3">
    <source>
        <dbReference type="ARBA" id="ARBA00012663"/>
    </source>
</evidence>
<dbReference type="InterPro" id="IPR017853">
    <property type="entry name" value="GH"/>
</dbReference>
<protein>
    <recommendedName>
        <fullName evidence="3">beta-N-acetylhexosaminidase</fullName>
        <ecNumber evidence="3">3.2.1.52</ecNumber>
    </recommendedName>
</protein>
<evidence type="ECO:0000256" key="1">
    <source>
        <dbReference type="ARBA" id="ARBA00001231"/>
    </source>
</evidence>
<dbReference type="RefSeq" id="WP_044627621.1">
    <property type="nucleotide sequence ID" value="NZ_JTDV01000017.1"/>
</dbReference>
<dbReference type="GO" id="GO:0005975">
    <property type="term" value="P:carbohydrate metabolic process"/>
    <property type="evidence" value="ECO:0007669"/>
    <property type="project" value="InterPro"/>
</dbReference>
<name>A0A0D7VZZ3_9FLAO</name>
<dbReference type="InterPro" id="IPR029018">
    <property type="entry name" value="Hex-like_dom2"/>
</dbReference>
<dbReference type="Gene3D" id="3.30.379.10">
    <property type="entry name" value="Chitobiase/beta-hexosaminidase domain 2-like"/>
    <property type="match status" value="1"/>
</dbReference>
<accession>A0A0D7VZZ3</accession>
<feature type="domain" description="Beta-hexosaminidase bacterial type N-terminal" evidence="8">
    <location>
        <begin position="30"/>
        <end position="159"/>
    </location>
</feature>
<evidence type="ECO:0000259" key="8">
    <source>
        <dbReference type="Pfam" id="PF02838"/>
    </source>
</evidence>
<gene>
    <name evidence="9" type="ORF">PK35_16170</name>
</gene>
<comment type="similarity">
    <text evidence="2">Belongs to the glycosyl hydrolase 20 family.</text>
</comment>
<evidence type="ECO:0000259" key="7">
    <source>
        <dbReference type="Pfam" id="PF00728"/>
    </source>
</evidence>
<dbReference type="OrthoDB" id="9763537at2"/>
<evidence type="ECO:0000256" key="4">
    <source>
        <dbReference type="ARBA" id="ARBA00022801"/>
    </source>
</evidence>
<dbReference type="EC" id="3.2.1.52" evidence="3"/>
<dbReference type="InterPro" id="IPR015883">
    <property type="entry name" value="Glyco_hydro_20_cat"/>
</dbReference>
<evidence type="ECO:0000256" key="6">
    <source>
        <dbReference type="PIRSR" id="PIRSR625705-1"/>
    </source>
</evidence>
<comment type="catalytic activity">
    <reaction evidence="1">
        <text>Hydrolysis of terminal non-reducing N-acetyl-D-hexosamine residues in N-acetyl-beta-D-hexosaminides.</text>
        <dbReference type="EC" id="3.2.1.52"/>
    </reaction>
</comment>